<keyword evidence="2" id="KW-1185">Reference proteome</keyword>
<reference evidence="1" key="1">
    <citation type="submission" date="2023-04" db="EMBL/GenBank/DDBJ databases">
        <title>Draft Genome sequencing of Naganishia species isolated from polar environments using Oxford Nanopore Technology.</title>
        <authorList>
            <person name="Leo P."/>
            <person name="Venkateswaran K."/>
        </authorList>
    </citation>
    <scope>NUCLEOTIDE SEQUENCE</scope>
    <source>
        <strain evidence="1">MNA-CCFEE 5423</strain>
    </source>
</reference>
<accession>A0ACC2W0N0</accession>
<evidence type="ECO:0000313" key="2">
    <source>
        <dbReference type="Proteomes" id="UP001227268"/>
    </source>
</evidence>
<proteinExistence type="predicted"/>
<protein>
    <submittedName>
        <fullName evidence="1">Uncharacterized protein</fullName>
    </submittedName>
</protein>
<comment type="caution">
    <text evidence="1">The sequence shown here is derived from an EMBL/GenBank/DDBJ whole genome shotgun (WGS) entry which is preliminary data.</text>
</comment>
<dbReference type="Proteomes" id="UP001227268">
    <property type="component" value="Unassembled WGS sequence"/>
</dbReference>
<dbReference type="EMBL" id="JASBWT010000005">
    <property type="protein sequence ID" value="KAJ9104685.1"/>
    <property type="molecule type" value="Genomic_DNA"/>
</dbReference>
<evidence type="ECO:0000313" key="1">
    <source>
        <dbReference type="EMBL" id="KAJ9104685.1"/>
    </source>
</evidence>
<organism evidence="1 2">
    <name type="scientific">Naganishia friedmannii</name>
    <dbReference type="NCBI Taxonomy" id="89922"/>
    <lineage>
        <taxon>Eukaryota</taxon>
        <taxon>Fungi</taxon>
        <taxon>Dikarya</taxon>
        <taxon>Basidiomycota</taxon>
        <taxon>Agaricomycotina</taxon>
        <taxon>Tremellomycetes</taxon>
        <taxon>Filobasidiales</taxon>
        <taxon>Filobasidiaceae</taxon>
        <taxon>Naganishia</taxon>
    </lineage>
</organism>
<gene>
    <name evidence="1" type="ORF">QFC21_002183</name>
</gene>
<name>A0ACC2W0N0_9TREE</name>
<sequence length="821" mass="91851">MFTHDLVDTSIPGEVISRSPRSARLSSEGVKLDGMLYHSSVQLVKEIMNRSPSKRDRTLDRSRAEERQDKSGRKENGTMDRTDETDALERARRRIAAWPKRHRTAQNTTKNTDIETTQHSRTRSILGRTSYIIVDETMENPPSEYEDDDQHEQPRNTSRRAEKTPSPSLEQPTTLVSNELSSSSSLSAFRRRFEKIQSESPGRVSWTRERSGEGVSSMNGRNGDDSISDEEVGKSKGRLSGAVAQDDTSRSRMDTVPQETTHLRDRSESRNDISTRPDATVTDNEVTHSGVILSRRCDIEKFDTSASRQEITSSRRHSQTSNVPSRALPVLQETPRLQEMSRARSGIDMSFSHVEHSTPIRSTSARGLSAGGGVRALLGPSSEEDDTVDMSSSPPARSTPVKVIHEVTKDDVYGRGETSTGARTSRLGAGEAVAQHTGESVLLNKGVEMQGVTSTVPLPRTSTGAVQQELNTSRNSFKRSPLSRRMERSVSQEKDETSTPISHRMRRSLSQELEETTAPSPRRMERSVSREKEETRTPPSRRMGRSVSQEKEQTRTSLSPRMNGSVSQEKEQTRTRARMLSASGEASEDLAAAAAAKQWSTPTPGESSGREFIRRAGTPTSLSRREVADTPSPKPRAKSPTREDDRLYDEAAEEAFQSLEAIGSAQQIHEQVQPILNNTQHSFTTPTPPMITAATPSNAVTASSQAQRLARAVTQQVMTWYEQELLRTQEQEAASRAREKAEDMLRKRLRTHQDKTARESRRAWWRWRWTVVAGYLALLGLFSGYVCRSTFYNRRRAAYRAHACVQDRLKIYHSYGIIPVG</sequence>